<keyword evidence="2" id="KW-1185">Reference proteome</keyword>
<comment type="caution">
    <text evidence="1">The sequence shown here is derived from an EMBL/GenBank/DDBJ whole genome shotgun (WGS) entry which is preliminary data.</text>
</comment>
<sequence length="90" mass="10053">GLVYPGIASQHALPRAPRDRPDLSKYCPQAVSLVHYVGRQVHLSITQESTRQSLLHSNSINSGHSFSLEVVTKSHYWSSQNMFSSQMLTT</sequence>
<evidence type="ECO:0000313" key="2">
    <source>
        <dbReference type="Proteomes" id="UP001233172"/>
    </source>
</evidence>
<proteinExistence type="predicted"/>
<dbReference type="EMBL" id="JASAOG010000247">
    <property type="protein sequence ID" value="KAK0042229.1"/>
    <property type="molecule type" value="Genomic_DNA"/>
</dbReference>
<organism evidence="1 2">
    <name type="scientific">Biomphalaria pfeifferi</name>
    <name type="common">Bloodfluke planorb</name>
    <name type="synonym">Freshwater snail</name>
    <dbReference type="NCBI Taxonomy" id="112525"/>
    <lineage>
        <taxon>Eukaryota</taxon>
        <taxon>Metazoa</taxon>
        <taxon>Spiralia</taxon>
        <taxon>Lophotrochozoa</taxon>
        <taxon>Mollusca</taxon>
        <taxon>Gastropoda</taxon>
        <taxon>Heterobranchia</taxon>
        <taxon>Euthyneura</taxon>
        <taxon>Panpulmonata</taxon>
        <taxon>Hygrophila</taxon>
        <taxon>Lymnaeoidea</taxon>
        <taxon>Planorbidae</taxon>
        <taxon>Biomphalaria</taxon>
    </lineage>
</organism>
<reference evidence="1" key="2">
    <citation type="submission" date="2023-04" db="EMBL/GenBank/DDBJ databases">
        <authorList>
            <person name="Bu L."/>
            <person name="Lu L."/>
            <person name="Laidemitt M.R."/>
            <person name="Zhang S.M."/>
            <person name="Mutuku M."/>
            <person name="Mkoji G."/>
            <person name="Steinauer M."/>
            <person name="Loker E.S."/>
        </authorList>
    </citation>
    <scope>NUCLEOTIDE SEQUENCE</scope>
    <source>
        <strain evidence="1">KasaAsao</strain>
        <tissue evidence="1">Whole Snail</tissue>
    </source>
</reference>
<dbReference type="AlphaFoldDB" id="A0AAD8EXD6"/>
<feature type="non-terminal residue" evidence="1">
    <location>
        <position position="1"/>
    </location>
</feature>
<dbReference type="Proteomes" id="UP001233172">
    <property type="component" value="Unassembled WGS sequence"/>
</dbReference>
<evidence type="ECO:0000313" key="1">
    <source>
        <dbReference type="EMBL" id="KAK0042229.1"/>
    </source>
</evidence>
<reference evidence="1" key="1">
    <citation type="journal article" date="2023" name="PLoS Negl. Trop. Dis.">
        <title>A genome sequence for Biomphalaria pfeifferi, the major vector snail for the human-infecting parasite Schistosoma mansoni.</title>
        <authorList>
            <person name="Bu L."/>
            <person name="Lu L."/>
            <person name="Laidemitt M.R."/>
            <person name="Zhang S.M."/>
            <person name="Mutuku M."/>
            <person name="Mkoji G."/>
            <person name="Steinauer M."/>
            <person name="Loker E.S."/>
        </authorList>
    </citation>
    <scope>NUCLEOTIDE SEQUENCE</scope>
    <source>
        <strain evidence="1">KasaAsao</strain>
    </source>
</reference>
<protein>
    <submittedName>
        <fullName evidence="1">Uncharacterized protein</fullName>
    </submittedName>
</protein>
<gene>
    <name evidence="1" type="ORF">Bpfe_028354</name>
</gene>
<accession>A0AAD8EXD6</accession>
<name>A0AAD8EXD6_BIOPF</name>